<organism evidence="4 5">
    <name type="scientific">Nocardiopsis suaedae</name>
    <dbReference type="NCBI Taxonomy" id="3018444"/>
    <lineage>
        <taxon>Bacteria</taxon>
        <taxon>Bacillati</taxon>
        <taxon>Actinomycetota</taxon>
        <taxon>Actinomycetes</taxon>
        <taxon>Streptosporangiales</taxon>
        <taxon>Nocardiopsidaceae</taxon>
        <taxon>Nocardiopsis</taxon>
    </lineage>
</organism>
<dbReference type="Proteomes" id="UP001165685">
    <property type="component" value="Unassembled WGS sequence"/>
</dbReference>
<feature type="chain" id="PRO_5047372857" evidence="2">
    <location>
        <begin position="27"/>
        <end position="250"/>
    </location>
</feature>
<dbReference type="PANTHER" id="PTHR42059">
    <property type="entry name" value="TNT DOMAIN-CONTAINING PROTEIN"/>
    <property type="match status" value="1"/>
</dbReference>
<evidence type="ECO:0000256" key="2">
    <source>
        <dbReference type="SAM" id="SignalP"/>
    </source>
</evidence>
<evidence type="ECO:0000259" key="3">
    <source>
        <dbReference type="Pfam" id="PF14021"/>
    </source>
</evidence>
<protein>
    <submittedName>
        <fullName evidence="4">TNT domain-containing protein</fullName>
    </submittedName>
</protein>
<proteinExistence type="predicted"/>
<feature type="signal peptide" evidence="2">
    <location>
        <begin position="1"/>
        <end position="26"/>
    </location>
</feature>
<evidence type="ECO:0000256" key="1">
    <source>
        <dbReference type="SAM" id="MobiDB-lite"/>
    </source>
</evidence>
<feature type="domain" description="TNT" evidence="3">
    <location>
        <begin position="137"/>
        <end position="237"/>
    </location>
</feature>
<dbReference type="Pfam" id="PF14021">
    <property type="entry name" value="TNT"/>
    <property type="match status" value="1"/>
</dbReference>
<name>A0ABT4TTB4_9ACTN</name>
<feature type="compositionally biased region" description="Low complexity" evidence="1">
    <location>
        <begin position="24"/>
        <end position="43"/>
    </location>
</feature>
<evidence type="ECO:0000313" key="4">
    <source>
        <dbReference type="EMBL" id="MDA2807929.1"/>
    </source>
</evidence>
<sequence length="250" mass="26314">MALIRRHVLDSAAVAAVLGAAAPAGAAVTGDDAAPPGPGFDSPCPVPGSPPSEEDRDAYLCGDPRLGPDEVPDDGVVGDLVEDYDRLGPLNPVAFLARHWERGVDPDTGEPWEGWDYPPHGGFQVEDGEPVKEVEEVAEGWALDRFGSPWGSYLAPAGAPFEQRSLPPDALNTWEGGPEHNYRCYVVTEPFKAQIGPIAPAFEQPGGGEQILLDPALVPEAEGDGRLGADSLVEWGYIEDRPAGDCADGG</sequence>
<dbReference type="PANTHER" id="PTHR42059:SF1">
    <property type="entry name" value="TNT DOMAIN-CONTAINING PROTEIN"/>
    <property type="match status" value="1"/>
</dbReference>
<comment type="caution">
    <text evidence="4">The sequence shown here is derived from an EMBL/GenBank/DDBJ whole genome shotgun (WGS) entry which is preliminary data.</text>
</comment>
<keyword evidence="2" id="KW-0732">Signal</keyword>
<dbReference type="PROSITE" id="PS51318">
    <property type="entry name" value="TAT"/>
    <property type="match status" value="1"/>
</dbReference>
<evidence type="ECO:0000313" key="5">
    <source>
        <dbReference type="Proteomes" id="UP001165685"/>
    </source>
</evidence>
<reference evidence="4" key="1">
    <citation type="submission" date="2023-01" db="EMBL/GenBank/DDBJ databases">
        <title>Draft genome sequence of Nocardiopsis sp. LSu2-4 isolated from halophytes.</title>
        <authorList>
            <person name="Duangmal K."/>
            <person name="Chantavorakit T."/>
        </authorList>
    </citation>
    <scope>NUCLEOTIDE SEQUENCE</scope>
    <source>
        <strain evidence="4">LSu2-4</strain>
    </source>
</reference>
<keyword evidence="5" id="KW-1185">Reference proteome</keyword>
<gene>
    <name evidence="4" type="ORF">O4U47_25685</name>
</gene>
<dbReference type="EMBL" id="JAQFWP010000067">
    <property type="protein sequence ID" value="MDA2807929.1"/>
    <property type="molecule type" value="Genomic_DNA"/>
</dbReference>
<dbReference type="InterPro" id="IPR025331">
    <property type="entry name" value="TNT"/>
</dbReference>
<dbReference type="InterPro" id="IPR053024">
    <property type="entry name" value="Fungal_surface_NADase"/>
</dbReference>
<feature type="region of interest" description="Disordered" evidence="1">
    <location>
        <begin position="24"/>
        <end position="72"/>
    </location>
</feature>
<dbReference type="InterPro" id="IPR006311">
    <property type="entry name" value="TAT_signal"/>
</dbReference>
<dbReference type="RefSeq" id="WP_270680549.1">
    <property type="nucleotide sequence ID" value="NZ_JAQFWP010000067.1"/>
</dbReference>
<accession>A0ABT4TTB4</accession>